<dbReference type="EMBL" id="CP035758">
    <property type="protein sequence ID" value="QBD80737.1"/>
    <property type="molecule type" value="Genomic_DNA"/>
</dbReference>
<keyword evidence="2" id="KW-0347">Helicase</keyword>
<dbReference type="Proteomes" id="UP000290365">
    <property type="component" value="Chromosome"/>
</dbReference>
<keyword evidence="2" id="KW-0547">Nucleotide-binding</keyword>
<evidence type="ECO:0000313" key="3">
    <source>
        <dbReference type="Proteomes" id="UP000290365"/>
    </source>
</evidence>
<dbReference type="KEGG" id="kbs:EPA93_34120"/>
<proteinExistence type="predicted"/>
<dbReference type="InterPro" id="IPR001650">
    <property type="entry name" value="Helicase_C-like"/>
</dbReference>
<dbReference type="OrthoDB" id="5557210at2"/>
<dbReference type="RefSeq" id="WP_129891799.1">
    <property type="nucleotide sequence ID" value="NZ_CP035758.1"/>
</dbReference>
<dbReference type="GO" id="GO:0004386">
    <property type="term" value="F:helicase activity"/>
    <property type="evidence" value="ECO:0007669"/>
    <property type="project" value="UniProtKB-KW"/>
</dbReference>
<protein>
    <submittedName>
        <fullName evidence="2">Helicase</fullName>
    </submittedName>
</protein>
<evidence type="ECO:0000313" key="2">
    <source>
        <dbReference type="EMBL" id="QBD80737.1"/>
    </source>
</evidence>
<keyword evidence="2" id="KW-0378">Hydrolase</keyword>
<reference evidence="2 3" key="1">
    <citation type="submission" date="2019-01" db="EMBL/GenBank/DDBJ databases">
        <title>Ktedonosporobacter rubrisoli SCAWS-G2.</title>
        <authorList>
            <person name="Huang Y."/>
            <person name="Yan B."/>
        </authorList>
    </citation>
    <scope>NUCLEOTIDE SEQUENCE [LARGE SCALE GENOMIC DNA]</scope>
    <source>
        <strain evidence="2 3">SCAWS-G2</strain>
    </source>
</reference>
<sequence length="1253" mass="144195">METAGEQRNTLGEHLGRIFEIGFNTGFLAAINQHKQVKTRFGELYKNDLSQLKIQHILGALYQLTGLINPLEKEILRRWVLYFFQKGYLAGLNLFTEFLDSFAQQRKNIPREIVYLQCNFYGQNSLYTYNKNDKAAIEALMQQFQGSAPAPLILSEEEMRQHQQKGNFLKADTLLLLKYSHYWRILCIDLSVFSVRHLEDANDLSNIENIRHMLASELYYNRSRSAFSDMSIDTEKEDFTNGLLSNQLKHYFTAFKRRDKETAKLIQAASYAHDFYNFLVRKDILKSTDKVLFNVIGYTDRAVNAMSLKQDQVNLLKTCAEIYKTHLADQAIGEVRAQVLNQIQRAARKGFGGERKFVQQLVHLVDNGDGVHWLEHTETLEDFLNTRTPITAQHLSPTLQAQLRPDEYAQKHALDVHALLTSKELENRKPYLFLTGNPGIGKTTAIVNFLKRARQRGEGFLFLYISPRKQVNLDIIKKFREDTGEPACSDTFALTSNSIIIRNNAAQKTVHYYSDLRHDTFQEQNVTFIHAESEEAQDQRISARKLEEIQEGLLIDKGERISGVLDSLCTALHITLEKPLAQAIIATVAIQSLKRLNDAKGTTLHHLDTIFKGVYNDQGKLIPHKMELLSRNIKHLFIMIDEVTGDESGVEFLHGLHTFLENRELLTSPHINTKVIVADASIVEPEIITQHLGSVTYEPDKIYFRRLGPSSAQAYPLHAESFHFLKEPATVINANTFPASKLHLSYKIGVDALQFDPNTFLQRSKQLEQATKARIITDIITGLDKENIAQQLVYIQDKQRLSELILDIRKARGKFEYKTDYLEIHANISEQDKQDIDEYRKTTRVVFMTASASRGLSFPQATRILIDIPHFEIEQNLMEILQVIYRGRGGERDQEEKQIIFYLTDQIIYTEAADREQAVREGMVRLLNVLLILKTSMMTRISGSLQLGINQHFMMVPIGGKSVYSAGETFTSRISNLIREAQTLARRHYGDKRLKVVQESLMSILEHVRISLRPLSLKPASGELKRENYIAQIPRFAYDFEQRLRRGFDQLLTLPPLERAYINGSLLVVPIVNMSMQEAYWMQFERVWKENQAQSIDLLKMMRDLSGDKQYPPSFQMALKDGIALIKALQEMAENKIPHYEQESHHPDQHYVLPLVTFLTQQEMREHFAGDPEPNDADNPLQLPFHTLLERYVRTLYSADSMLPIGKQYDDFPFLVFRSLNVKEARSRMFTGKYLFMSQELNILNMLLSSTPD</sequence>
<dbReference type="Gene3D" id="3.40.50.300">
    <property type="entry name" value="P-loop containing nucleotide triphosphate hydrolases"/>
    <property type="match status" value="1"/>
</dbReference>
<feature type="domain" description="Helicase C-terminal" evidence="1">
    <location>
        <begin position="775"/>
        <end position="938"/>
    </location>
</feature>
<organism evidence="2 3">
    <name type="scientific">Ktedonosporobacter rubrisoli</name>
    <dbReference type="NCBI Taxonomy" id="2509675"/>
    <lineage>
        <taxon>Bacteria</taxon>
        <taxon>Bacillati</taxon>
        <taxon>Chloroflexota</taxon>
        <taxon>Ktedonobacteria</taxon>
        <taxon>Ktedonobacterales</taxon>
        <taxon>Ktedonosporobacteraceae</taxon>
        <taxon>Ktedonosporobacter</taxon>
    </lineage>
</organism>
<evidence type="ECO:0000259" key="1">
    <source>
        <dbReference type="PROSITE" id="PS51194"/>
    </source>
</evidence>
<dbReference type="SUPFAM" id="SSF52540">
    <property type="entry name" value="P-loop containing nucleoside triphosphate hydrolases"/>
    <property type="match status" value="1"/>
</dbReference>
<name>A0A4P6JYD6_KTERU</name>
<keyword evidence="2" id="KW-0067">ATP-binding</keyword>
<gene>
    <name evidence="2" type="ORF">EPA93_34120</name>
</gene>
<dbReference type="PROSITE" id="PS51194">
    <property type="entry name" value="HELICASE_CTER"/>
    <property type="match status" value="1"/>
</dbReference>
<keyword evidence="3" id="KW-1185">Reference proteome</keyword>
<accession>A0A4P6JYD6</accession>
<dbReference type="AlphaFoldDB" id="A0A4P6JYD6"/>
<dbReference type="InterPro" id="IPR027417">
    <property type="entry name" value="P-loop_NTPase"/>
</dbReference>